<dbReference type="AlphaFoldDB" id="L7UBN8"/>
<dbReference type="InterPro" id="IPR006935">
    <property type="entry name" value="Helicase/UvrB_N"/>
</dbReference>
<protein>
    <submittedName>
        <fullName evidence="4">Type I restriction-modification system, restriction subunit R</fullName>
    </submittedName>
</protein>
<keyword evidence="2" id="KW-0238">DNA-binding</keyword>
<dbReference type="Proteomes" id="UP000011131">
    <property type="component" value="Chromosome"/>
</dbReference>
<dbReference type="KEGG" id="msd:MYSTI_02568"/>
<evidence type="ECO:0000259" key="3">
    <source>
        <dbReference type="Pfam" id="PF04851"/>
    </source>
</evidence>
<dbReference type="GO" id="GO:0003677">
    <property type="term" value="F:DNA binding"/>
    <property type="evidence" value="ECO:0007669"/>
    <property type="project" value="UniProtKB-KW"/>
</dbReference>
<reference evidence="4 5" key="1">
    <citation type="journal article" date="2013" name="Genome Announc.">
        <title>Complete genome sequence of Myxococcus stipitatus strain DSM 14675, a fruiting myxobacterium.</title>
        <authorList>
            <person name="Huntley S."/>
            <person name="Kneip S."/>
            <person name="Treuner-Lange A."/>
            <person name="Sogaard-Andersen L."/>
        </authorList>
    </citation>
    <scope>NUCLEOTIDE SEQUENCE [LARGE SCALE GENOMIC DNA]</scope>
    <source>
        <strain evidence="5">DSM 14675 / JCM 12634 / Mx s8</strain>
    </source>
</reference>
<evidence type="ECO:0000313" key="4">
    <source>
        <dbReference type="EMBL" id="AGC43884.1"/>
    </source>
</evidence>
<dbReference type="InterPro" id="IPR044946">
    <property type="entry name" value="Restrct_endonuc_typeI_TRD_sf"/>
</dbReference>
<dbReference type="GO" id="GO:0005524">
    <property type="term" value="F:ATP binding"/>
    <property type="evidence" value="ECO:0007669"/>
    <property type="project" value="InterPro"/>
</dbReference>
<organism evidence="4 5">
    <name type="scientific">Myxococcus stipitatus (strain DSM 14675 / JCM 12634 / Mx s8)</name>
    <dbReference type="NCBI Taxonomy" id="1278073"/>
    <lineage>
        <taxon>Bacteria</taxon>
        <taxon>Pseudomonadati</taxon>
        <taxon>Myxococcota</taxon>
        <taxon>Myxococcia</taxon>
        <taxon>Myxococcales</taxon>
        <taxon>Cystobacterineae</taxon>
        <taxon>Myxococcaceae</taxon>
        <taxon>Myxococcus</taxon>
    </lineage>
</organism>
<dbReference type="EMBL" id="CP004025">
    <property type="protein sequence ID" value="AGC43884.1"/>
    <property type="molecule type" value="Genomic_DNA"/>
</dbReference>
<keyword evidence="5" id="KW-1185">Reference proteome</keyword>
<dbReference type="PATRIC" id="fig|1278073.3.peg.2607"/>
<dbReference type="InterPro" id="IPR027417">
    <property type="entry name" value="P-loop_NTPase"/>
</dbReference>
<keyword evidence="1" id="KW-0680">Restriction system</keyword>
<dbReference type="STRING" id="1278073.MYSTI_02568"/>
<dbReference type="GO" id="GO:0016787">
    <property type="term" value="F:hydrolase activity"/>
    <property type="evidence" value="ECO:0007669"/>
    <property type="project" value="InterPro"/>
</dbReference>
<dbReference type="SUPFAM" id="SSF116734">
    <property type="entry name" value="DNA methylase specificity domain"/>
    <property type="match status" value="1"/>
</dbReference>
<dbReference type="Pfam" id="PF04851">
    <property type="entry name" value="ResIII"/>
    <property type="match status" value="1"/>
</dbReference>
<accession>L7UBN8</accession>
<dbReference type="RefSeq" id="WP_015348145.1">
    <property type="nucleotide sequence ID" value="NC_020126.1"/>
</dbReference>
<evidence type="ECO:0000256" key="1">
    <source>
        <dbReference type="ARBA" id="ARBA00022747"/>
    </source>
</evidence>
<name>L7UBN8_MYXSD</name>
<dbReference type="Gene3D" id="3.90.220.20">
    <property type="entry name" value="DNA methylase specificity domains"/>
    <property type="match status" value="1"/>
</dbReference>
<evidence type="ECO:0000313" key="5">
    <source>
        <dbReference type="Proteomes" id="UP000011131"/>
    </source>
</evidence>
<dbReference type="OrthoDB" id="9804086at2"/>
<dbReference type="SUPFAM" id="SSF52540">
    <property type="entry name" value="P-loop containing nucleoside triphosphate hydrolases"/>
    <property type="match status" value="1"/>
</dbReference>
<feature type="domain" description="Helicase/UvrB N-terminal" evidence="3">
    <location>
        <begin position="145"/>
        <end position="259"/>
    </location>
</feature>
<dbReference type="eggNOG" id="COG4096">
    <property type="taxonomic scope" value="Bacteria"/>
</dbReference>
<dbReference type="HOGENOM" id="CLU_347442_0_0_7"/>
<dbReference type="Gene3D" id="3.40.50.300">
    <property type="entry name" value="P-loop containing nucleotide triphosphate hydrolases"/>
    <property type="match status" value="1"/>
</dbReference>
<sequence length="812" mass="90539">MLRFAEPEGLEKVIQHLLNAGWPDEGIIRNPRIVSGSAVLQPDLLLLDQGCPAAVVKLEPPNASGKTEEEQQLHLYMKALGDVVGLLTDGSPPIRVFAPGRAHPPSTWPRPEELHSFLGWDSHPNDPRPYPIKELGSPPWVPHAIAIRRVLDAIVEGQHRILLTMAAGTGTSLVAALIAWKLLRSGFRKRMLYVTGSKQLAEQVFRRFEPFGVERTLLSPKSGVLPHRVQIANRLSLYESVAPTRDGHFDLIILPEAERTEHFKPLLALYPEATVLAMAHSPTVSASEVFGPPLFELSVDQFIGSEQVKTPEGFRAVQLGEIATIQTGLLIHKADASPDKGSVEITCVRGADILPDGQVDTSTATRVRVSDEKAGDERYRLKPGDLLVPIINPSTRIRVGEVPSDLGEAVFAHSLLRVRQLTNEASSGDILQFLQSDAAMLVLRRVSSSLKGDIRISADTLANLTIFLPDKPPLESAPQAPNPPSELSAVMSVLRQLEDSVLPSLRDMGTQPQERYTVVAEKLRMLAGVLAPPSLAEQVPDTYPMPIALAYRRFLDSRFNVYEQLSRLRDVFEAVAFYVFHLVLADVLRNFSPQEHAELGKSARQACNSHSMSDRMNFVQKVLQTARTQKNCELFIPELKNSKFVQRVQKLQREFRNVQAHTATQTESLARKTLEDFGPQVHELLAEVSFFPRYRLVNVPSFYGKEGKLTRRMVQFSGVVPTLEEEAIELEALSNPPEHDRLILLDEEDAVLDLYPFYQFLANAETHHESHLCFFKGSRKGTLRGESVNNSRPFDLPGHDELMKLLDRWGRP</sequence>
<evidence type="ECO:0000256" key="2">
    <source>
        <dbReference type="ARBA" id="ARBA00023125"/>
    </source>
</evidence>
<proteinExistence type="predicted"/>
<dbReference type="GO" id="GO:0009307">
    <property type="term" value="P:DNA restriction-modification system"/>
    <property type="evidence" value="ECO:0007669"/>
    <property type="project" value="UniProtKB-KW"/>
</dbReference>
<gene>
    <name evidence="4" type="ordered locus">MYSTI_02568</name>
</gene>